<dbReference type="InterPro" id="IPR001387">
    <property type="entry name" value="Cro/C1-type_HTH"/>
</dbReference>
<dbReference type="CDD" id="cd00093">
    <property type="entry name" value="HTH_XRE"/>
    <property type="match status" value="1"/>
</dbReference>
<dbReference type="PROSITE" id="PS50943">
    <property type="entry name" value="HTH_CROC1"/>
    <property type="match status" value="1"/>
</dbReference>
<dbReference type="SUPFAM" id="SSF47413">
    <property type="entry name" value="lambda repressor-like DNA-binding domains"/>
    <property type="match status" value="1"/>
</dbReference>
<reference evidence="5" key="1">
    <citation type="submission" date="2017-06" db="EMBL/GenBank/DDBJ databases">
        <title>Novel phages from South African skin metaviromes.</title>
        <authorList>
            <person name="van Zyl L.J."/>
            <person name="Abrahams Y."/>
            <person name="Stander E.A."/>
            <person name="Kirby B.M."/>
            <person name="Clavaud C."/>
            <person name="Farcet C."/>
            <person name="Breton L."/>
            <person name="Trindade M.I."/>
        </authorList>
    </citation>
    <scope>NUCLEOTIDE SEQUENCE</scope>
</reference>
<dbReference type="EMBL" id="MF417893">
    <property type="protein sequence ID" value="ASN69615.1"/>
    <property type="molecule type" value="Genomic_DNA"/>
</dbReference>
<dbReference type="PANTHER" id="PTHR40661:SF1">
    <property type="entry name" value="HTH CRO_C1-TYPE DOMAIN-CONTAINING PROTEIN"/>
    <property type="match status" value="1"/>
</dbReference>
<sequence>MKQDVSKYVGQQIKNFRKLRKITQKELGLRIGKKHNTISSYENGTNEPEQDVLFAIAQALDISINDLFPPTNEVYKTNTQTISLINESDYTYVPTSISAGLPLEVDGMTEMDLETIRIPDTLMGKWAGREDIFITRVNGDSMNKVIPHSSLIAVKEVNLEEIYDNDIVVFSNGCDYSVKRFFNDRENKRLIFRPDSYDNRFFDYTVSYEESINIKIHGKVVIYIVALD</sequence>
<accession>A0A2H4J386</accession>
<dbReference type="Gene3D" id="1.10.260.40">
    <property type="entry name" value="lambda repressor-like DNA-binding domains"/>
    <property type="match status" value="1"/>
</dbReference>
<evidence type="ECO:0000256" key="2">
    <source>
        <dbReference type="ARBA" id="ARBA00023125"/>
    </source>
</evidence>
<organism evidence="5">
    <name type="scientific">uncultured Caudovirales phage</name>
    <dbReference type="NCBI Taxonomy" id="2100421"/>
    <lineage>
        <taxon>Viruses</taxon>
        <taxon>Duplodnaviria</taxon>
        <taxon>Heunggongvirae</taxon>
        <taxon>Uroviricota</taxon>
        <taxon>Caudoviricetes</taxon>
        <taxon>Peduoviridae</taxon>
        <taxon>Maltschvirus</taxon>
        <taxon>Maltschvirus maltsch</taxon>
    </lineage>
</organism>
<keyword evidence="1" id="KW-0805">Transcription regulation</keyword>
<dbReference type="SUPFAM" id="SSF51306">
    <property type="entry name" value="LexA/Signal peptidase"/>
    <property type="match status" value="1"/>
</dbReference>
<gene>
    <name evidence="5" type="ORF">9AX2_29</name>
</gene>
<dbReference type="InterPro" id="IPR015927">
    <property type="entry name" value="Peptidase_S24_S26A/B/C"/>
</dbReference>
<evidence type="ECO:0000259" key="4">
    <source>
        <dbReference type="PROSITE" id="PS50943"/>
    </source>
</evidence>
<keyword evidence="3" id="KW-0804">Transcription</keyword>
<dbReference type="InterPro" id="IPR036286">
    <property type="entry name" value="LexA/Signal_pep-like_sf"/>
</dbReference>
<dbReference type="GO" id="GO:0003677">
    <property type="term" value="F:DNA binding"/>
    <property type="evidence" value="ECO:0007669"/>
    <property type="project" value="UniProtKB-KW"/>
</dbReference>
<feature type="domain" description="HTH cro/C1-type" evidence="4">
    <location>
        <begin position="13"/>
        <end position="67"/>
    </location>
</feature>
<protein>
    <submittedName>
        <fullName evidence="5">Putative CI like protein</fullName>
    </submittedName>
</protein>
<dbReference type="Gene3D" id="2.10.109.10">
    <property type="entry name" value="Umud Fragment, subunit A"/>
    <property type="match status" value="1"/>
</dbReference>
<dbReference type="SMART" id="SM00530">
    <property type="entry name" value="HTH_XRE"/>
    <property type="match status" value="1"/>
</dbReference>
<proteinExistence type="predicted"/>
<dbReference type="Pfam" id="PF01381">
    <property type="entry name" value="HTH_3"/>
    <property type="match status" value="1"/>
</dbReference>
<evidence type="ECO:0000313" key="5">
    <source>
        <dbReference type="EMBL" id="ASN69615.1"/>
    </source>
</evidence>
<keyword evidence="2" id="KW-0238">DNA-binding</keyword>
<dbReference type="InterPro" id="IPR010982">
    <property type="entry name" value="Lambda_DNA-bd_dom_sf"/>
</dbReference>
<evidence type="ECO:0000256" key="1">
    <source>
        <dbReference type="ARBA" id="ARBA00023015"/>
    </source>
</evidence>
<dbReference type="Pfam" id="PF00717">
    <property type="entry name" value="Peptidase_S24"/>
    <property type="match status" value="1"/>
</dbReference>
<evidence type="ECO:0000256" key="3">
    <source>
        <dbReference type="ARBA" id="ARBA00023163"/>
    </source>
</evidence>
<dbReference type="CDD" id="cd06462">
    <property type="entry name" value="Peptidase_S24_S26"/>
    <property type="match status" value="1"/>
</dbReference>
<name>A0A2H4J386_9CAUD</name>
<dbReference type="PANTHER" id="PTHR40661">
    <property type="match status" value="1"/>
</dbReference>